<name>A0A3S2VBR1_9HYPH</name>
<dbReference type="AlphaFoldDB" id="A0A3S2VBR1"/>
<keyword evidence="3" id="KW-1185">Reference proteome</keyword>
<reference evidence="2 3" key="1">
    <citation type="submission" date="2019-01" db="EMBL/GenBank/DDBJ databases">
        <authorList>
            <person name="Chen W.-M."/>
        </authorList>
    </citation>
    <scope>NUCLEOTIDE SEQUENCE [LARGE SCALE GENOMIC DNA]</scope>
    <source>
        <strain evidence="2 3">TER-1</strain>
    </source>
</reference>
<accession>A0A3S2VBR1</accession>
<evidence type="ECO:0000256" key="1">
    <source>
        <dbReference type="SAM" id="MobiDB-lite"/>
    </source>
</evidence>
<dbReference type="Proteomes" id="UP000286997">
    <property type="component" value="Unassembled WGS sequence"/>
</dbReference>
<dbReference type="EMBL" id="SACP01000003">
    <property type="protein sequence ID" value="RVU20693.1"/>
    <property type="molecule type" value="Genomic_DNA"/>
</dbReference>
<feature type="region of interest" description="Disordered" evidence="1">
    <location>
        <begin position="1"/>
        <end position="20"/>
    </location>
</feature>
<gene>
    <name evidence="2" type="ORF">EOE48_04925</name>
</gene>
<proteinExistence type="predicted"/>
<evidence type="ECO:0000313" key="2">
    <source>
        <dbReference type="EMBL" id="RVU20693.1"/>
    </source>
</evidence>
<protein>
    <recommendedName>
        <fullName evidence="4">CopG family transcriptional regulator</fullName>
    </recommendedName>
</protein>
<evidence type="ECO:0008006" key="4">
    <source>
        <dbReference type="Google" id="ProtNLM"/>
    </source>
</evidence>
<comment type="caution">
    <text evidence="2">The sequence shown here is derived from an EMBL/GenBank/DDBJ whole genome shotgun (WGS) entry which is preliminary data.</text>
</comment>
<dbReference type="RefSeq" id="WP_127727668.1">
    <property type="nucleotide sequence ID" value="NZ_SACP01000003.1"/>
</dbReference>
<organism evidence="2 3">
    <name type="scientific">Methylobacterium oryzihabitans</name>
    <dbReference type="NCBI Taxonomy" id="2499852"/>
    <lineage>
        <taxon>Bacteria</taxon>
        <taxon>Pseudomonadati</taxon>
        <taxon>Pseudomonadota</taxon>
        <taxon>Alphaproteobacteria</taxon>
        <taxon>Hyphomicrobiales</taxon>
        <taxon>Methylobacteriaceae</taxon>
        <taxon>Methylobacterium</taxon>
    </lineage>
</organism>
<sequence length="69" mass="7638">MPKTDLRWHDQEPSAEGERLRRERHMLAAAEDDLNAGRVIEGDEAEAWLRAWAGGGDAATPKRQGGDRG</sequence>
<evidence type="ECO:0000313" key="3">
    <source>
        <dbReference type="Proteomes" id="UP000286997"/>
    </source>
</evidence>